<evidence type="ECO:0000313" key="4">
    <source>
        <dbReference type="EMBL" id="KAH6686151.1"/>
    </source>
</evidence>
<dbReference type="PANTHER" id="PTHR43187:SF1">
    <property type="entry name" value="GLUTAMINE AMIDOTRANSFERASE DUG3-RELATED"/>
    <property type="match status" value="1"/>
</dbReference>
<dbReference type="GO" id="GO:0006751">
    <property type="term" value="P:glutathione catabolic process"/>
    <property type="evidence" value="ECO:0007669"/>
    <property type="project" value="TreeGrafter"/>
</dbReference>
<dbReference type="SUPFAM" id="SSF56235">
    <property type="entry name" value="N-terminal nucleophile aminohydrolases (Ntn hydrolases)"/>
    <property type="match status" value="1"/>
</dbReference>
<dbReference type="InterPro" id="IPR017932">
    <property type="entry name" value="GATase_2_dom"/>
</dbReference>
<protein>
    <submittedName>
        <fullName evidence="4">Nucleophile aminohydrolase</fullName>
    </submittedName>
</protein>
<accession>A0A9P9AA75</accession>
<dbReference type="PANTHER" id="PTHR43187">
    <property type="entry name" value="GLUTAMINE AMIDOTRANSFERASE DUG3-RELATED"/>
    <property type="match status" value="1"/>
</dbReference>
<feature type="domain" description="Glutamine amidotransferase type-2" evidence="3">
    <location>
        <begin position="2"/>
        <end position="302"/>
    </location>
</feature>
<dbReference type="EMBL" id="JAGSXJ010000013">
    <property type="protein sequence ID" value="KAH6686151.1"/>
    <property type="molecule type" value="Genomic_DNA"/>
</dbReference>
<sequence length="479" mass="52750">MCRFLVYRGSDEILLSKLILDPTHSILKQSFDSRLRLDTRRGQNNADGFGIGFYTDPKLGQAPCLFTSTIPAWNCTNLQRIASKTASRLIFAHVRATTEGSLSEDNCHPFTHGSLMWMHNGGLGGWKHIKRRLAERLADKWYLGVTGGTDSEWAFALFLDTLERMGQDPSSQPVEGFGPTILRKALLKTIALINELIDQIPESVIQSDNIDTRSLLNFAVSDGHSIICTRYISSSTDEAASLYYSSGTEWEKRTVSPTDRAYQMERRDKGADIVLVASEPLTFERENWVNVPTNSILTIHNQTVMVHPIIDQFYDRSPYHIRSSAFVQAKGLAANEKAAALMTPSVGGNMGSPDLQKRVLAPTIPFGVPLGRATDPNVTAPGKGRPQSGLQELLVTSPDARSITTLSSGQSSASRQPVRRNIKVKRKSLGSPDQVANANRATDQQPAADDSDTDSPEQHGHGIGHPHKLSRFFPELTMN</sequence>
<reference evidence="4" key="1">
    <citation type="journal article" date="2021" name="Nat. Commun.">
        <title>Genetic determinants of endophytism in the Arabidopsis root mycobiome.</title>
        <authorList>
            <person name="Mesny F."/>
            <person name="Miyauchi S."/>
            <person name="Thiergart T."/>
            <person name="Pickel B."/>
            <person name="Atanasova L."/>
            <person name="Karlsson M."/>
            <person name="Huettel B."/>
            <person name="Barry K.W."/>
            <person name="Haridas S."/>
            <person name="Chen C."/>
            <person name="Bauer D."/>
            <person name="Andreopoulos W."/>
            <person name="Pangilinan J."/>
            <person name="LaButti K."/>
            <person name="Riley R."/>
            <person name="Lipzen A."/>
            <person name="Clum A."/>
            <person name="Drula E."/>
            <person name="Henrissat B."/>
            <person name="Kohler A."/>
            <person name="Grigoriev I.V."/>
            <person name="Martin F.M."/>
            <person name="Hacquard S."/>
        </authorList>
    </citation>
    <scope>NUCLEOTIDE SEQUENCE</scope>
    <source>
        <strain evidence="4">MPI-SDFR-AT-0117</strain>
    </source>
</reference>
<dbReference type="Gene3D" id="3.60.20.10">
    <property type="entry name" value="Glutamine Phosphoribosylpyrophosphate, subunit 1, domain 1"/>
    <property type="match status" value="1"/>
</dbReference>
<dbReference type="GO" id="GO:0008242">
    <property type="term" value="F:omega peptidase activity"/>
    <property type="evidence" value="ECO:0007669"/>
    <property type="project" value="TreeGrafter"/>
</dbReference>
<dbReference type="Pfam" id="PF13230">
    <property type="entry name" value="GATase_4"/>
    <property type="match status" value="1"/>
</dbReference>
<dbReference type="FunFam" id="3.60.20.10:FF:000045">
    <property type="entry name" value="Glutamine amidotransferase DUG3"/>
    <property type="match status" value="1"/>
</dbReference>
<dbReference type="AlphaFoldDB" id="A0A9P9AA75"/>
<dbReference type="InterPro" id="IPR026869">
    <property type="entry name" value="EgtC-like"/>
</dbReference>
<feature type="region of interest" description="Disordered" evidence="2">
    <location>
        <begin position="368"/>
        <end position="389"/>
    </location>
</feature>
<name>A0A9P9AA75_9PEZI</name>
<dbReference type="OrthoDB" id="14446at2759"/>
<evidence type="ECO:0000256" key="1">
    <source>
        <dbReference type="ARBA" id="ARBA00022962"/>
    </source>
</evidence>
<keyword evidence="5" id="KW-1185">Reference proteome</keyword>
<feature type="compositionally biased region" description="Polar residues" evidence="2">
    <location>
        <begin position="434"/>
        <end position="445"/>
    </location>
</feature>
<feature type="compositionally biased region" description="Polar residues" evidence="2">
    <location>
        <begin position="402"/>
        <end position="415"/>
    </location>
</feature>
<evidence type="ECO:0000259" key="3">
    <source>
        <dbReference type="PROSITE" id="PS51278"/>
    </source>
</evidence>
<feature type="region of interest" description="Disordered" evidence="2">
    <location>
        <begin position="401"/>
        <end position="479"/>
    </location>
</feature>
<proteinExistence type="predicted"/>
<organism evidence="4 5">
    <name type="scientific">Plectosphaerella plurivora</name>
    <dbReference type="NCBI Taxonomy" id="936078"/>
    <lineage>
        <taxon>Eukaryota</taxon>
        <taxon>Fungi</taxon>
        <taxon>Dikarya</taxon>
        <taxon>Ascomycota</taxon>
        <taxon>Pezizomycotina</taxon>
        <taxon>Sordariomycetes</taxon>
        <taxon>Hypocreomycetidae</taxon>
        <taxon>Glomerellales</taxon>
        <taxon>Plectosphaerellaceae</taxon>
        <taxon>Plectosphaerella</taxon>
    </lineage>
</organism>
<gene>
    <name evidence="4" type="ORF">F5X68DRAFT_268997</name>
</gene>
<dbReference type="PROSITE" id="PS51278">
    <property type="entry name" value="GATASE_TYPE_2"/>
    <property type="match status" value="1"/>
</dbReference>
<dbReference type="InterPro" id="IPR029055">
    <property type="entry name" value="Ntn_hydrolases_N"/>
</dbReference>
<dbReference type="GO" id="GO:0005737">
    <property type="term" value="C:cytoplasm"/>
    <property type="evidence" value="ECO:0007669"/>
    <property type="project" value="TreeGrafter"/>
</dbReference>
<keyword evidence="1" id="KW-0315">Glutamine amidotransferase</keyword>
<feature type="compositionally biased region" description="Basic residues" evidence="2">
    <location>
        <begin position="417"/>
        <end position="428"/>
    </location>
</feature>
<dbReference type="Proteomes" id="UP000770015">
    <property type="component" value="Unassembled WGS sequence"/>
</dbReference>
<dbReference type="InterPro" id="IPR052373">
    <property type="entry name" value="Gamma-glu_amide_hydrolase"/>
</dbReference>
<evidence type="ECO:0000313" key="5">
    <source>
        <dbReference type="Proteomes" id="UP000770015"/>
    </source>
</evidence>
<comment type="caution">
    <text evidence="4">The sequence shown here is derived from an EMBL/GenBank/DDBJ whole genome shotgun (WGS) entry which is preliminary data.</text>
</comment>
<dbReference type="CDD" id="cd01908">
    <property type="entry name" value="YafJ"/>
    <property type="match status" value="1"/>
</dbReference>
<dbReference type="GO" id="GO:0061672">
    <property type="term" value="C:glutathione hydrolase complex"/>
    <property type="evidence" value="ECO:0007669"/>
    <property type="project" value="TreeGrafter"/>
</dbReference>
<evidence type="ECO:0000256" key="2">
    <source>
        <dbReference type="SAM" id="MobiDB-lite"/>
    </source>
</evidence>